<keyword evidence="2" id="KW-0808">Transferase</keyword>
<accession>A0A0R1MJB6</accession>
<reference evidence="5 6" key="1">
    <citation type="journal article" date="2015" name="Genome Announc.">
        <title>Expanding the biotechnology potential of lactobacilli through comparative genomics of 213 strains and associated genera.</title>
        <authorList>
            <person name="Sun Z."/>
            <person name="Harris H.M."/>
            <person name="McCann A."/>
            <person name="Guo C."/>
            <person name="Argimon S."/>
            <person name="Zhang W."/>
            <person name="Yang X."/>
            <person name="Jeffery I.B."/>
            <person name="Cooney J.C."/>
            <person name="Kagawa T.F."/>
            <person name="Liu W."/>
            <person name="Song Y."/>
            <person name="Salvetti E."/>
            <person name="Wrobel A."/>
            <person name="Rasinkangas P."/>
            <person name="Parkhill J."/>
            <person name="Rea M.C."/>
            <person name="O'Sullivan O."/>
            <person name="Ritari J."/>
            <person name="Douillard F.P."/>
            <person name="Paul Ross R."/>
            <person name="Yang R."/>
            <person name="Briner A.E."/>
            <person name="Felis G.E."/>
            <person name="de Vos W.M."/>
            <person name="Barrangou R."/>
            <person name="Klaenhammer T.R."/>
            <person name="Caufield P.W."/>
            <person name="Cui Y."/>
            <person name="Zhang H."/>
            <person name="O'Toole P.W."/>
        </authorList>
    </citation>
    <scope>NUCLEOTIDE SEQUENCE [LARGE SCALE GENOMIC DNA]</scope>
    <source>
        <strain evidence="5 6">DSM 19972</strain>
    </source>
</reference>
<dbReference type="Pfam" id="PF03802">
    <property type="entry name" value="CitX"/>
    <property type="match status" value="1"/>
</dbReference>
<evidence type="ECO:0000313" key="5">
    <source>
        <dbReference type="EMBL" id="KRL05362.1"/>
    </source>
</evidence>
<name>A0A0R1MJB6_9LACO</name>
<keyword evidence="3" id="KW-0548">Nucleotidyltransferase</keyword>
<dbReference type="Proteomes" id="UP000051686">
    <property type="component" value="Unassembled WGS sequence"/>
</dbReference>
<keyword evidence="6" id="KW-1185">Reference proteome</keyword>
<protein>
    <recommendedName>
        <fullName evidence="1">citrate lyase holo-[acyl-carrier protein] synthase</fullName>
        <ecNumber evidence="1">2.7.7.61</ecNumber>
    </recommendedName>
</protein>
<dbReference type="NCBIfam" id="TIGR03124">
    <property type="entry name" value="citrate_citX"/>
    <property type="match status" value="1"/>
</dbReference>
<dbReference type="EMBL" id="AZEH01000025">
    <property type="protein sequence ID" value="KRL05362.1"/>
    <property type="molecule type" value="Genomic_DNA"/>
</dbReference>
<comment type="caution">
    <text evidence="5">The sequence shown here is derived from an EMBL/GenBank/DDBJ whole genome shotgun (WGS) entry which is preliminary data.</text>
</comment>
<evidence type="ECO:0000256" key="3">
    <source>
        <dbReference type="ARBA" id="ARBA00022695"/>
    </source>
</evidence>
<evidence type="ECO:0000256" key="1">
    <source>
        <dbReference type="ARBA" id="ARBA00012524"/>
    </source>
</evidence>
<dbReference type="AlphaFoldDB" id="A0A0R1MJB6"/>
<dbReference type="PATRIC" id="fig|1423777.3.peg.787"/>
<comment type="catalytic activity">
    <reaction evidence="4">
        <text>apo-[citrate lyase ACP] + 2'-(5''-triphospho-alpha-D-ribosyl)-3'-dephospho-CoA = holo-[citrate lyase ACP] + diphosphate</text>
        <dbReference type="Rhea" id="RHEA:16333"/>
        <dbReference type="Rhea" id="RHEA-COMP:10157"/>
        <dbReference type="Rhea" id="RHEA-COMP:10158"/>
        <dbReference type="ChEBI" id="CHEBI:29999"/>
        <dbReference type="ChEBI" id="CHEBI:33019"/>
        <dbReference type="ChEBI" id="CHEBI:61378"/>
        <dbReference type="ChEBI" id="CHEBI:82683"/>
        <dbReference type="EC" id="2.7.7.61"/>
    </reaction>
</comment>
<proteinExistence type="predicted"/>
<dbReference type="RefSeq" id="WP_235805542.1">
    <property type="nucleotide sequence ID" value="NZ_AZEH01000025.1"/>
</dbReference>
<evidence type="ECO:0000256" key="2">
    <source>
        <dbReference type="ARBA" id="ARBA00022679"/>
    </source>
</evidence>
<dbReference type="GO" id="GO:0050519">
    <property type="term" value="F:holo-citrate lyase synthase activity"/>
    <property type="evidence" value="ECO:0007669"/>
    <property type="project" value="UniProtKB-EC"/>
</dbReference>
<evidence type="ECO:0000313" key="6">
    <source>
        <dbReference type="Proteomes" id="UP000051686"/>
    </source>
</evidence>
<dbReference type="EC" id="2.7.7.61" evidence="1"/>
<evidence type="ECO:0000256" key="4">
    <source>
        <dbReference type="ARBA" id="ARBA00048574"/>
    </source>
</evidence>
<dbReference type="GO" id="GO:0051191">
    <property type="term" value="P:prosthetic group biosynthetic process"/>
    <property type="evidence" value="ECO:0007669"/>
    <property type="project" value="InterPro"/>
</dbReference>
<organism evidence="5 6">
    <name type="scientific">Liquorilactobacillus oeni DSM 19972</name>
    <dbReference type="NCBI Taxonomy" id="1423777"/>
    <lineage>
        <taxon>Bacteria</taxon>
        <taxon>Bacillati</taxon>
        <taxon>Bacillota</taxon>
        <taxon>Bacilli</taxon>
        <taxon>Lactobacillales</taxon>
        <taxon>Lactobacillaceae</taxon>
        <taxon>Liquorilactobacillus</taxon>
    </lineage>
</organism>
<sequence>MRSIFEDGFEQNILAVLSWRDRRSEIQKELLRQFPQKTLIATKLNIPGPIKNNARINQLFEDGYAFLKKSIMIIADKPVKEIRLRLRTGSESFLVVDTAPKLIKEAAVKFEDNYPSGRLFDADVLNSEISSAKALSRSDVKIKPRTCLVCERPAKECSRSRKHSVAELQKKVSEIYWKKFGQSEGNDYGTIGSSKIKGS</sequence>
<gene>
    <name evidence="5" type="ORF">FD46_GL000763</name>
</gene>
<dbReference type="STRING" id="1423777.FD46_GL000763"/>
<dbReference type="InterPro" id="IPR005551">
    <property type="entry name" value="CitX"/>
</dbReference>